<protein>
    <submittedName>
        <fullName evidence="1">Uncharacterized protein</fullName>
    </submittedName>
</protein>
<dbReference type="PANTHER" id="PTHR45982:SF1">
    <property type="entry name" value="REGULATOR OF CHROMOSOME CONDENSATION"/>
    <property type="match status" value="1"/>
</dbReference>
<proteinExistence type="predicted"/>
<dbReference type="Gene3D" id="2.130.10.30">
    <property type="entry name" value="Regulator of chromosome condensation 1/beta-lactamase-inhibitor protein II"/>
    <property type="match status" value="2"/>
</dbReference>
<dbReference type="PRINTS" id="PR00633">
    <property type="entry name" value="RCCNDNSATION"/>
</dbReference>
<dbReference type="PANTHER" id="PTHR45982">
    <property type="entry name" value="REGULATOR OF CHROMOSOME CONDENSATION"/>
    <property type="match status" value="1"/>
</dbReference>
<dbReference type="InterPro" id="IPR051553">
    <property type="entry name" value="Ran_GTPase-activating"/>
</dbReference>
<dbReference type="SUPFAM" id="SSF50985">
    <property type="entry name" value="RCC1/BLIP-II"/>
    <property type="match status" value="2"/>
</dbReference>
<dbReference type="Proteomes" id="UP001499863">
    <property type="component" value="Unassembled WGS sequence"/>
</dbReference>
<dbReference type="InterPro" id="IPR009091">
    <property type="entry name" value="RCC1/BLIP-II"/>
</dbReference>
<keyword evidence="2" id="KW-1185">Reference proteome</keyword>
<dbReference type="PROSITE" id="PS50012">
    <property type="entry name" value="RCC1_3"/>
    <property type="match status" value="1"/>
</dbReference>
<accession>A0ABP4IUQ7</accession>
<organism evidence="1 2">
    <name type="scientific">Kitasatospora putterlickiae</name>
    <dbReference type="NCBI Taxonomy" id="221725"/>
    <lineage>
        <taxon>Bacteria</taxon>
        <taxon>Bacillati</taxon>
        <taxon>Actinomycetota</taxon>
        <taxon>Actinomycetes</taxon>
        <taxon>Kitasatosporales</taxon>
        <taxon>Streptomycetaceae</taxon>
        <taxon>Kitasatospora</taxon>
    </lineage>
</organism>
<evidence type="ECO:0000313" key="2">
    <source>
        <dbReference type="Proteomes" id="UP001499863"/>
    </source>
</evidence>
<comment type="caution">
    <text evidence="1">The sequence shown here is derived from an EMBL/GenBank/DDBJ whole genome shotgun (WGS) entry which is preliminary data.</text>
</comment>
<dbReference type="InterPro" id="IPR000408">
    <property type="entry name" value="Reg_chr_condens"/>
</dbReference>
<evidence type="ECO:0000313" key="1">
    <source>
        <dbReference type="EMBL" id="GAA1397182.1"/>
    </source>
</evidence>
<gene>
    <name evidence="1" type="ORF">GCM10009639_34220</name>
</gene>
<sequence length="444" mass="45306">MPTPGLRATARGRLLAHGRDDHGQVTGIRTAAQGRTVVAVSAGAFHSLALTEDGDLLGAGPDGSRKHPDDYGQVAEILAAAERERADGGAITRVAAGGLHSLALTDRGRLLAGGNDEFGQVSRILDAARGRTVVAIAAGLCHSFAITDEGELLAEGGCDGDDAVRGIKDAIAREEAGSGAGGGRTVRIAEVAAGAHFSLALPERGRLLGSPSAPMPKGPDGILSGVAAGSDHSLAITDRGELLAAGDDRYGQTRIQEEAHGRRVIAVAGGLAHSLAVTDQGELLATGPGRSAQNGSGPRMDFGQVTDLLDAARDRRVVAVAAGTLHSLAIEGERDCGPLKAGEACLAFTAPPLCHLRVQSDSAFAGVEPAGVRKLPVRAGRSYEIVVTDERGADHSGHVRFTAAGNGFAVDDAGSTLPDGLTHTPPHPVTGAITFLWTSTTRRT</sequence>
<dbReference type="EMBL" id="BAAAKJ010000186">
    <property type="protein sequence ID" value="GAA1397182.1"/>
    <property type="molecule type" value="Genomic_DNA"/>
</dbReference>
<dbReference type="PROSITE" id="PS00626">
    <property type="entry name" value="RCC1_2"/>
    <property type="match status" value="4"/>
</dbReference>
<dbReference type="Pfam" id="PF13540">
    <property type="entry name" value="RCC1_2"/>
    <property type="match status" value="3"/>
</dbReference>
<dbReference type="RefSeq" id="WP_344335927.1">
    <property type="nucleotide sequence ID" value="NZ_BAAAKJ010000186.1"/>
</dbReference>
<name>A0ABP4IUQ7_9ACTN</name>
<reference evidence="2" key="1">
    <citation type="journal article" date="2019" name="Int. J. Syst. Evol. Microbiol.">
        <title>The Global Catalogue of Microorganisms (GCM) 10K type strain sequencing project: providing services to taxonomists for standard genome sequencing and annotation.</title>
        <authorList>
            <consortium name="The Broad Institute Genomics Platform"/>
            <consortium name="The Broad Institute Genome Sequencing Center for Infectious Disease"/>
            <person name="Wu L."/>
            <person name="Ma J."/>
        </authorList>
    </citation>
    <scope>NUCLEOTIDE SEQUENCE [LARGE SCALE GENOMIC DNA]</scope>
    <source>
        <strain evidence="2">JCM 12393</strain>
    </source>
</reference>